<reference evidence="2" key="2">
    <citation type="submission" date="2015-01" db="EMBL/GenBank/DDBJ databases">
        <title>Evolutionary Origins and Diversification of the Mycorrhizal Mutualists.</title>
        <authorList>
            <consortium name="DOE Joint Genome Institute"/>
            <consortium name="Mycorrhizal Genomics Consortium"/>
            <person name="Kohler A."/>
            <person name="Kuo A."/>
            <person name="Nagy L.G."/>
            <person name="Floudas D."/>
            <person name="Copeland A."/>
            <person name="Barry K.W."/>
            <person name="Cichocki N."/>
            <person name="Veneault-Fourrey C."/>
            <person name="LaButti K."/>
            <person name="Lindquist E.A."/>
            <person name="Lipzen A."/>
            <person name="Lundell T."/>
            <person name="Morin E."/>
            <person name="Murat C."/>
            <person name="Riley R."/>
            <person name="Ohm R."/>
            <person name="Sun H."/>
            <person name="Tunlid A."/>
            <person name="Henrissat B."/>
            <person name="Grigoriev I.V."/>
            <person name="Hibbett D.S."/>
            <person name="Martin F."/>
        </authorList>
    </citation>
    <scope>NUCLEOTIDE SEQUENCE [LARGE SCALE GENOMIC DNA]</scope>
    <source>
        <strain evidence="2">LaAM-08-1</strain>
    </source>
</reference>
<organism evidence="1 2">
    <name type="scientific">Laccaria amethystina LaAM-08-1</name>
    <dbReference type="NCBI Taxonomy" id="1095629"/>
    <lineage>
        <taxon>Eukaryota</taxon>
        <taxon>Fungi</taxon>
        <taxon>Dikarya</taxon>
        <taxon>Basidiomycota</taxon>
        <taxon>Agaricomycotina</taxon>
        <taxon>Agaricomycetes</taxon>
        <taxon>Agaricomycetidae</taxon>
        <taxon>Agaricales</taxon>
        <taxon>Agaricineae</taxon>
        <taxon>Hydnangiaceae</taxon>
        <taxon>Laccaria</taxon>
    </lineage>
</organism>
<accession>A0A0C9YAP6</accession>
<dbReference type="HOGENOM" id="CLU_2740412_0_0_1"/>
<dbReference type="AlphaFoldDB" id="A0A0C9YAP6"/>
<reference evidence="1 2" key="1">
    <citation type="submission" date="2014-04" db="EMBL/GenBank/DDBJ databases">
        <authorList>
            <consortium name="DOE Joint Genome Institute"/>
            <person name="Kuo A."/>
            <person name="Kohler A."/>
            <person name="Nagy L.G."/>
            <person name="Floudas D."/>
            <person name="Copeland A."/>
            <person name="Barry K.W."/>
            <person name="Cichocki N."/>
            <person name="Veneault-Fourrey C."/>
            <person name="LaButti K."/>
            <person name="Lindquist E.A."/>
            <person name="Lipzen A."/>
            <person name="Lundell T."/>
            <person name="Morin E."/>
            <person name="Murat C."/>
            <person name="Sun H."/>
            <person name="Tunlid A."/>
            <person name="Henrissat B."/>
            <person name="Grigoriev I.V."/>
            <person name="Hibbett D.S."/>
            <person name="Martin F."/>
            <person name="Nordberg H.P."/>
            <person name="Cantor M.N."/>
            <person name="Hua S.X."/>
        </authorList>
    </citation>
    <scope>NUCLEOTIDE SEQUENCE [LARGE SCALE GENOMIC DNA]</scope>
    <source>
        <strain evidence="1 2">LaAM-08-1</strain>
    </source>
</reference>
<proteinExistence type="predicted"/>
<gene>
    <name evidence="1" type="ORF">K443DRAFT_204339</name>
</gene>
<protein>
    <submittedName>
        <fullName evidence="1">Uncharacterized protein</fullName>
    </submittedName>
</protein>
<sequence length="71" mass="7646">MGWWNSEEAVPLVYRHSPKLLKAFRVISLPTTDATVRGPTGPAGPSRAGSVTYLSVGSVEQPNHLTLQVIC</sequence>
<evidence type="ECO:0000313" key="1">
    <source>
        <dbReference type="EMBL" id="KIK07342.1"/>
    </source>
</evidence>
<keyword evidence="2" id="KW-1185">Reference proteome</keyword>
<name>A0A0C9YAP6_9AGAR</name>
<dbReference type="Proteomes" id="UP000054477">
    <property type="component" value="Unassembled WGS sequence"/>
</dbReference>
<evidence type="ECO:0000313" key="2">
    <source>
        <dbReference type="Proteomes" id="UP000054477"/>
    </source>
</evidence>
<dbReference type="EMBL" id="KN838548">
    <property type="protein sequence ID" value="KIK07342.1"/>
    <property type="molecule type" value="Genomic_DNA"/>
</dbReference>